<name>A0A0D2VJV9_CAPO3</name>
<dbReference type="Proteomes" id="UP000008743">
    <property type="component" value="Unassembled WGS sequence"/>
</dbReference>
<reference evidence="3" key="1">
    <citation type="submission" date="2011-02" db="EMBL/GenBank/DDBJ databases">
        <title>The Genome Sequence of Capsaspora owczarzaki ATCC 30864.</title>
        <authorList>
            <person name="Russ C."/>
            <person name="Cuomo C."/>
            <person name="Burger G."/>
            <person name="Gray M.W."/>
            <person name="Holland P.W.H."/>
            <person name="King N."/>
            <person name="Lang F.B.F."/>
            <person name="Roger A.J."/>
            <person name="Ruiz-Trillo I."/>
            <person name="Young S.K."/>
            <person name="Zeng Q."/>
            <person name="Gargeya S."/>
            <person name="Alvarado L."/>
            <person name="Berlin A."/>
            <person name="Chapman S.B."/>
            <person name="Chen Z."/>
            <person name="Freedman E."/>
            <person name="Gellesch M."/>
            <person name="Goldberg J."/>
            <person name="Griggs A."/>
            <person name="Gujja S."/>
            <person name="Heilman E."/>
            <person name="Heiman D."/>
            <person name="Howarth C."/>
            <person name="Mehta T."/>
            <person name="Neiman D."/>
            <person name="Pearson M."/>
            <person name="Roberts A."/>
            <person name="Saif S."/>
            <person name="Shea T."/>
            <person name="Shenoy N."/>
            <person name="Sisk P."/>
            <person name="Stolte C."/>
            <person name="Sykes S."/>
            <person name="White J."/>
            <person name="Yandava C."/>
            <person name="Haas B."/>
            <person name="Nusbaum C."/>
            <person name="Birren B."/>
        </authorList>
    </citation>
    <scope>NUCLEOTIDE SEQUENCE</scope>
    <source>
        <strain evidence="3">ATCC 30864</strain>
    </source>
</reference>
<evidence type="ECO:0000313" key="2">
    <source>
        <dbReference type="EMBL" id="KJE90292.1"/>
    </source>
</evidence>
<gene>
    <name evidence="2" type="ORF">CAOG_001625</name>
</gene>
<sequence length="1018" mass="110769">MSKDPISLIRDALPPRLVPSVKSAPEFIKTLSNRIQTARVADPDFCWNASAFNTLLTDDYAIVSQVVQLAPLLPVLLDRCRPAVVRDSEWAFALIVTLTRWLPSQQTATVVNKAAVWWATAARDPTASAEVLVISLQAARELLAMNRSLHAHLLHELPTLLKLAQKPFVQATALELLADLCYDSREAQLLVESHQHQLLQPLQNPAKRATGARYRAPPNEQQPEMSTKPMPRSPLRKNYVTESDKSKLDSLNLTASLRLLQRLAYIVPPEAREGSAYVSEPADELYIAARSWDGRSSFATAVEHVSSLYMHKRSTTYDEATTSTLAALDEAIKPLTPSSVSSTSKIQPASQSSVNSFVVQSALRALANTLFANPPAQKLVYERKGLGVVQQVLDYISSNERLLSSQALRMLVACADVVGNLLFGDPTMQDSTAAAKAVASLLRLLPSLPLSEGAAVIKNVSIGTYLSFKTRALTLGGSVLSTIRDWLQSNTKKKPSASTSIANPTSTTAATAIDAASAFSLVLISTLSNAIKSDQVAEWVEAAFASLDVFADARPLHEPALAVSSALCLGCQEQLNQTQRQPLEPKIALLIPDRPGSAADAIRSGTAACPPSGGSTLAPTSALSLSSSIGIDVAQVSPPSLALSATSSDPSSSYAALPLDHRESVIRHLVLVGVHETAARGFVSRLRSTVEREPVQYWCDRFFEKRESALAETWYYQLQNFSANLQDIDSRASFVKAVSIAFDIEETFAQRLLPFVERVFFWRLGLAHWLKLLAAARLPEHARMARAPSPFRQTALSEQTNEHGCRLIDPHTVGPLGQSEKVPAGLWDYVDEADLEQFASERQAQLAPAEGSRLWFHGCSQRSSYSINTVGIQPQSYGAHDFGLAPAFYVGSRLDLAIEWAYNRSDSRDDYVAVYVFTLPQVPSVDLERHVFETPDQQWGDFVLASRSLTDAELTARFASPAAQEELAGQHDEMDFIQGPAVGTNRKRRNNEPAKQLSDGNDASLEISVVAAASGGCT</sequence>
<keyword evidence="3" id="KW-1185">Reference proteome</keyword>
<dbReference type="RefSeq" id="XP_004364493.1">
    <property type="nucleotide sequence ID" value="XM_004364436.1"/>
</dbReference>
<dbReference type="Gene3D" id="1.25.10.10">
    <property type="entry name" value="Leucine-rich Repeat Variant"/>
    <property type="match status" value="1"/>
</dbReference>
<dbReference type="InParanoid" id="A0A0D2VJV9"/>
<evidence type="ECO:0000256" key="1">
    <source>
        <dbReference type="SAM" id="MobiDB-lite"/>
    </source>
</evidence>
<protein>
    <submittedName>
        <fullName evidence="2">Uncharacterized protein</fullName>
    </submittedName>
</protein>
<dbReference type="SUPFAM" id="SSF48371">
    <property type="entry name" value="ARM repeat"/>
    <property type="match status" value="1"/>
</dbReference>
<feature type="region of interest" description="Disordered" evidence="1">
    <location>
        <begin position="981"/>
        <end position="1001"/>
    </location>
</feature>
<accession>A0A0D2VJV9</accession>
<proteinExistence type="predicted"/>
<feature type="region of interest" description="Disordered" evidence="1">
    <location>
        <begin position="203"/>
        <end position="243"/>
    </location>
</feature>
<dbReference type="AlphaFoldDB" id="A0A0D2VJV9"/>
<evidence type="ECO:0000313" key="3">
    <source>
        <dbReference type="Proteomes" id="UP000008743"/>
    </source>
</evidence>
<dbReference type="InterPro" id="IPR016024">
    <property type="entry name" value="ARM-type_fold"/>
</dbReference>
<dbReference type="InterPro" id="IPR011989">
    <property type="entry name" value="ARM-like"/>
</dbReference>
<organism evidence="2 3">
    <name type="scientific">Capsaspora owczarzaki (strain ATCC 30864)</name>
    <dbReference type="NCBI Taxonomy" id="595528"/>
    <lineage>
        <taxon>Eukaryota</taxon>
        <taxon>Filasterea</taxon>
        <taxon>Capsaspora</taxon>
    </lineage>
</organism>
<dbReference type="EMBL" id="KE346361">
    <property type="protein sequence ID" value="KJE90292.1"/>
    <property type="molecule type" value="Genomic_DNA"/>
</dbReference>